<evidence type="ECO:0000313" key="4">
    <source>
        <dbReference type="Proteomes" id="UP001431235"/>
    </source>
</evidence>
<accession>A0ABT0SFH4</accession>
<dbReference type="InterPro" id="IPR014158">
    <property type="entry name" value="T4SS_VirB5"/>
</dbReference>
<gene>
    <name evidence="3" type="primary">virB5</name>
    <name evidence="3" type="ORF">K5L01_05300</name>
</gene>
<dbReference type="NCBIfam" id="TIGR02791">
    <property type="entry name" value="VirB5"/>
    <property type="match status" value="1"/>
</dbReference>
<sequence>MKRAALLMAFGIATMAGGIGQASASGIPVIDVAKIVNDTQNQAVNVAKYIEMINQYKTQIDQMKQQYDSLTGSRGLGMILNNPELRSYLPDEWQQVYNSINSGGYSGLSGAGQAILDANGLLNACEKQGNANRGFCERQVAKAVQDKAYALQAFDRAQDRWDQIQSLMGQISNTTDPKAIAELQARINAEQAAIQNEQTKLQMFQMLAQVEERLIEQRQREVNSQDLARRGYVKPVPVDFGK</sequence>
<feature type="signal peptide" evidence="2">
    <location>
        <begin position="1"/>
        <end position="24"/>
    </location>
</feature>
<dbReference type="SUPFAM" id="SSF101082">
    <property type="entry name" value="Typo IV secretion system protein TraC"/>
    <property type="match status" value="1"/>
</dbReference>
<dbReference type="EMBL" id="JAIKTS010000001">
    <property type="protein sequence ID" value="MCL7714074.1"/>
    <property type="molecule type" value="Genomic_DNA"/>
</dbReference>
<evidence type="ECO:0000256" key="2">
    <source>
        <dbReference type="SAM" id="SignalP"/>
    </source>
</evidence>
<dbReference type="Gene3D" id="1.20.58.430">
    <property type="entry name" value="Type IV secretion system, VirB5-domain"/>
    <property type="match status" value="1"/>
</dbReference>
<dbReference type="CDD" id="cd14262">
    <property type="entry name" value="VirB5_like"/>
    <property type="match status" value="1"/>
</dbReference>
<proteinExistence type="predicted"/>
<feature type="chain" id="PRO_5045326413" evidence="2">
    <location>
        <begin position="25"/>
        <end position="242"/>
    </location>
</feature>
<dbReference type="InterPro" id="IPR023220">
    <property type="entry name" value="T4SS_VirB5-domain"/>
</dbReference>
<dbReference type="Pfam" id="PF07996">
    <property type="entry name" value="T4SS"/>
    <property type="match status" value="1"/>
</dbReference>
<keyword evidence="2" id="KW-0732">Signal</keyword>
<name>A0ABT0SFH4_9GAMM</name>
<dbReference type="RefSeq" id="WP_250062583.1">
    <property type="nucleotide sequence ID" value="NZ_JAIKTS010000001.1"/>
</dbReference>
<dbReference type="Proteomes" id="UP001431235">
    <property type="component" value="Unassembled WGS sequence"/>
</dbReference>
<protein>
    <submittedName>
        <fullName evidence="3">P-type DNA transfer protein VirB5</fullName>
    </submittedName>
</protein>
<organism evidence="3 4">
    <name type="scientific">Stenotrophomonas mori</name>
    <dbReference type="NCBI Taxonomy" id="2871096"/>
    <lineage>
        <taxon>Bacteria</taxon>
        <taxon>Pseudomonadati</taxon>
        <taxon>Pseudomonadota</taxon>
        <taxon>Gammaproteobacteria</taxon>
        <taxon>Lysobacterales</taxon>
        <taxon>Lysobacteraceae</taxon>
        <taxon>Stenotrophomonas</taxon>
    </lineage>
</organism>
<keyword evidence="1" id="KW-0175">Coiled coil</keyword>
<evidence type="ECO:0000313" key="3">
    <source>
        <dbReference type="EMBL" id="MCL7714074.1"/>
    </source>
</evidence>
<comment type="caution">
    <text evidence="3">The sequence shown here is derived from an EMBL/GenBank/DDBJ whole genome shotgun (WGS) entry which is preliminary data.</text>
</comment>
<feature type="coiled-coil region" evidence="1">
    <location>
        <begin position="46"/>
        <end position="73"/>
    </location>
</feature>
<evidence type="ECO:0000256" key="1">
    <source>
        <dbReference type="SAM" id="Coils"/>
    </source>
</evidence>
<keyword evidence="4" id="KW-1185">Reference proteome</keyword>
<reference evidence="3 4" key="1">
    <citation type="submission" date="2021-08" db="EMBL/GenBank/DDBJ databases">
        <title>Novel members of of the genus Stenotrophomonas from differernt environment.</title>
        <authorList>
            <person name="Deng Y."/>
        </authorList>
    </citation>
    <scope>NUCLEOTIDE SEQUENCE [LARGE SCALE GENOMIC DNA]</scope>
    <source>
        <strain evidence="3 4">CPCC 101365</strain>
    </source>
</reference>